<keyword evidence="12" id="KW-1185">Reference proteome</keyword>
<keyword evidence="7 8" id="KW-0568">Pathogenesis-related protein</keyword>
<feature type="region of interest" description="Disordered" evidence="9">
    <location>
        <begin position="476"/>
        <end position="499"/>
    </location>
</feature>
<evidence type="ECO:0000313" key="11">
    <source>
        <dbReference type="EMBL" id="KAL3520690.1"/>
    </source>
</evidence>
<comment type="domain">
    <text evidence="8">The C-terminus contains a calmodulin-binding domain, which binds calmodulin in a calcium-dependent fashion.</text>
</comment>
<organism evidence="11 12">
    <name type="scientific">Cinchona calisaya</name>
    <dbReference type="NCBI Taxonomy" id="153742"/>
    <lineage>
        <taxon>Eukaryota</taxon>
        <taxon>Viridiplantae</taxon>
        <taxon>Streptophyta</taxon>
        <taxon>Embryophyta</taxon>
        <taxon>Tracheophyta</taxon>
        <taxon>Spermatophyta</taxon>
        <taxon>Magnoliopsida</taxon>
        <taxon>eudicotyledons</taxon>
        <taxon>Gunneridae</taxon>
        <taxon>Pentapetalae</taxon>
        <taxon>asterids</taxon>
        <taxon>lamiids</taxon>
        <taxon>Gentianales</taxon>
        <taxon>Rubiaceae</taxon>
        <taxon>Cinchonoideae</taxon>
        <taxon>Cinchoneae</taxon>
        <taxon>Cinchona</taxon>
    </lineage>
</organism>
<evidence type="ECO:0000256" key="8">
    <source>
        <dbReference type="RuleBase" id="RU280816"/>
    </source>
</evidence>
<feature type="transmembrane region" description="Helical" evidence="10">
    <location>
        <begin position="124"/>
        <end position="148"/>
    </location>
</feature>
<keyword evidence="5 8" id="KW-1133">Transmembrane helix</keyword>
<keyword evidence="3 8" id="KW-0812">Transmembrane</keyword>
<gene>
    <name evidence="8" type="primary">MLO</name>
    <name evidence="11" type="ORF">ACH5RR_018839</name>
</gene>
<evidence type="ECO:0000256" key="3">
    <source>
        <dbReference type="ARBA" id="ARBA00022692"/>
    </source>
</evidence>
<evidence type="ECO:0000256" key="10">
    <source>
        <dbReference type="SAM" id="Phobius"/>
    </source>
</evidence>
<dbReference type="Pfam" id="PF03094">
    <property type="entry name" value="Mlo"/>
    <property type="match status" value="2"/>
</dbReference>
<accession>A0ABD2ZQR3</accession>
<evidence type="ECO:0000256" key="9">
    <source>
        <dbReference type="SAM" id="MobiDB-lite"/>
    </source>
</evidence>
<name>A0ABD2ZQR3_9GENT</name>
<comment type="caution">
    <text evidence="11">The sequence shown here is derived from an EMBL/GenBank/DDBJ whole genome shotgun (WGS) entry which is preliminary data.</text>
</comment>
<feature type="compositionally biased region" description="Polar residues" evidence="9">
    <location>
        <begin position="514"/>
        <end position="530"/>
    </location>
</feature>
<keyword evidence="4 8" id="KW-0611">Plant defense</keyword>
<keyword evidence="8" id="KW-0112">Calmodulin-binding</keyword>
<feature type="transmembrane region" description="Helical" evidence="10">
    <location>
        <begin position="373"/>
        <end position="394"/>
    </location>
</feature>
<feature type="transmembrane region" description="Helical" evidence="10">
    <location>
        <begin position="271"/>
        <end position="296"/>
    </location>
</feature>
<dbReference type="AlphaFoldDB" id="A0ABD2ZQR3"/>
<feature type="region of interest" description="Disordered" evidence="9">
    <location>
        <begin position="425"/>
        <end position="450"/>
    </location>
</feature>
<dbReference type="GO" id="GO:0005516">
    <property type="term" value="F:calmodulin binding"/>
    <property type="evidence" value="ECO:0007669"/>
    <property type="project" value="UniProtKB-KW"/>
</dbReference>
<dbReference type="PANTHER" id="PTHR31942">
    <property type="entry name" value="MLO-LIKE PROTEIN 1"/>
    <property type="match status" value="1"/>
</dbReference>
<proteinExistence type="inferred from homology"/>
<feature type="transmembrane region" description="Helical" evidence="10">
    <location>
        <begin position="246"/>
        <end position="265"/>
    </location>
</feature>
<dbReference type="EMBL" id="JBJUIK010000008">
    <property type="protein sequence ID" value="KAL3520690.1"/>
    <property type="molecule type" value="Genomic_DNA"/>
</dbReference>
<evidence type="ECO:0000256" key="5">
    <source>
        <dbReference type="ARBA" id="ARBA00022989"/>
    </source>
</evidence>
<dbReference type="PANTHER" id="PTHR31942:SF128">
    <property type="entry name" value="MLO-LIKE PROTEIN"/>
    <property type="match status" value="1"/>
</dbReference>
<evidence type="ECO:0000256" key="2">
    <source>
        <dbReference type="ARBA" id="ARBA00006574"/>
    </source>
</evidence>
<evidence type="ECO:0000256" key="1">
    <source>
        <dbReference type="ARBA" id="ARBA00004141"/>
    </source>
</evidence>
<evidence type="ECO:0000313" key="12">
    <source>
        <dbReference type="Proteomes" id="UP001630127"/>
    </source>
</evidence>
<feature type="transmembrane region" description="Helical" evidence="10">
    <location>
        <begin position="58"/>
        <end position="75"/>
    </location>
</feature>
<evidence type="ECO:0000256" key="6">
    <source>
        <dbReference type="ARBA" id="ARBA00023136"/>
    </source>
</evidence>
<feature type="transmembrane region" description="Helical" evidence="10">
    <location>
        <begin position="330"/>
        <end position="353"/>
    </location>
</feature>
<dbReference type="GO" id="GO:0016020">
    <property type="term" value="C:membrane"/>
    <property type="evidence" value="ECO:0007669"/>
    <property type="project" value="UniProtKB-SubCell"/>
</dbReference>
<dbReference type="GO" id="GO:0006952">
    <property type="term" value="P:defense response"/>
    <property type="evidence" value="ECO:0007669"/>
    <property type="project" value="UniProtKB-KW"/>
</dbReference>
<reference evidence="11 12" key="1">
    <citation type="submission" date="2024-11" db="EMBL/GenBank/DDBJ databases">
        <title>A near-complete genome assembly of Cinchona calisaya.</title>
        <authorList>
            <person name="Lian D.C."/>
            <person name="Zhao X.W."/>
            <person name="Wei L."/>
        </authorList>
    </citation>
    <scope>NUCLEOTIDE SEQUENCE [LARGE SCALE GENOMIC DNA]</scope>
    <source>
        <tissue evidence="11">Nenye</tissue>
    </source>
</reference>
<comment type="subcellular location">
    <subcellularLocation>
        <location evidence="1 8">Membrane</location>
        <topology evidence="1 8">Multi-pass membrane protein</topology>
    </subcellularLocation>
</comment>
<dbReference type="Proteomes" id="UP001630127">
    <property type="component" value="Unassembled WGS sequence"/>
</dbReference>
<feature type="region of interest" description="Disordered" evidence="9">
    <location>
        <begin position="513"/>
        <end position="550"/>
    </location>
</feature>
<protein>
    <recommendedName>
        <fullName evidence="8">MLO-like protein</fullName>
    </recommendedName>
</protein>
<comment type="function">
    <text evidence="8">May be involved in modulation of pathogen defense and leaf cell death.</text>
</comment>
<evidence type="ECO:0000256" key="7">
    <source>
        <dbReference type="ARBA" id="ARBA00023265"/>
    </source>
</evidence>
<feature type="transmembrane region" description="Helical" evidence="10">
    <location>
        <begin position="16"/>
        <end position="37"/>
    </location>
</feature>
<dbReference type="InterPro" id="IPR004326">
    <property type="entry name" value="Mlo"/>
</dbReference>
<evidence type="ECO:0000256" key="4">
    <source>
        <dbReference type="ARBA" id="ARBA00022821"/>
    </source>
</evidence>
<sequence>MAGGSEERSLQETPTWAVAVVCFIIVAVSIIIELLIHHLGSWLKKKRKQALYEALEKIKAELMLLGFISLILTVTQEPISKICIPKNAGNSWHPCAKEKEKNDPCRTKNPDKMQLISAKGLHELHIFIFMLAAFHVLCSITTLSLGALKMRQWKAWEEESRTPDNDMIERFRLAKDTSFGRRHLHFWSKFPILLWIVCFFRQFFKSVTRVDYQALRHGFVMAHLAPSNNASFNFQKYINRCLEEDFKVVIGISPVIWLFAVLFLLSNTHGWYSYFWLPTIPLMIILLVGTKLQVIITKMGLRIKERGDIIQGTPVVEPGDYLFWFNRPRLLLYVIQFVLFQNAFQLAFFFFSWYKYGLPSCFHKRPVDIAVRLSMGIIVQVLCSYVTLPLYALVTQMGTTMKPVIFDDHVSSALKSWHHTARMHVKEGKKSETTTPFSSRPATPLHGTSPVHLLQGYKNSSLDNSLQASQRSTNFDNEMWGHEGFPSSMHNSDDDDGSNAIIVETYHGDHADQEMQQPSNLQISPSQLSRRNQHEIDISPSDFTFSDARN</sequence>
<comment type="similarity">
    <text evidence="2 8">Belongs to the MLO family.</text>
</comment>
<keyword evidence="6 8" id="KW-0472">Membrane</keyword>